<comment type="caution">
    <text evidence="4">The sequence shown here is derived from an EMBL/GenBank/DDBJ whole genome shotgun (WGS) entry which is preliminary data.</text>
</comment>
<dbReference type="AlphaFoldDB" id="A0A419R3K4"/>
<protein>
    <submittedName>
        <fullName evidence="4">PhzF family phenazine biosynthesis protein</fullName>
    </submittedName>
</protein>
<dbReference type="InterPro" id="IPR003719">
    <property type="entry name" value="Phenazine_PhzF-like"/>
</dbReference>
<dbReference type="GO" id="GO:0005737">
    <property type="term" value="C:cytoplasm"/>
    <property type="evidence" value="ECO:0007669"/>
    <property type="project" value="TreeGrafter"/>
</dbReference>
<evidence type="ECO:0000256" key="1">
    <source>
        <dbReference type="ARBA" id="ARBA00008270"/>
    </source>
</evidence>
<dbReference type="SUPFAM" id="SSF54506">
    <property type="entry name" value="Diaminopimelate epimerase-like"/>
    <property type="match status" value="1"/>
</dbReference>
<dbReference type="OrthoDB" id="9788221at2"/>
<dbReference type="PANTHER" id="PTHR13774:SF17">
    <property type="entry name" value="PHENAZINE BIOSYNTHESIS-LIKE DOMAIN-CONTAINING PROTEIN"/>
    <property type="match status" value="1"/>
</dbReference>
<evidence type="ECO:0000313" key="5">
    <source>
        <dbReference type="Proteomes" id="UP000284322"/>
    </source>
</evidence>
<accession>A0A419R3K4</accession>
<keyword evidence="2" id="KW-0413">Isomerase</keyword>
<name>A0A419R3K4_9SPHN</name>
<dbReference type="RefSeq" id="WP_120107433.1">
    <property type="nucleotide sequence ID" value="NZ_RAHJ01000014.1"/>
</dbReference>
<dbReference type="GO" id="GO:0016853">
    <property type="term" value="F:isomerase activity"/>
    <property type="evidence" value="ECO:0007669"/>
    <property type="project" value="UniProtKB-KW"/>
</dbReference>
<keyword evidence="5" id="KW-1185">Reference proteome</keyword>
<dbReference type="EMBL" id="RAHJ01000014">
    <property type="protein sequence ID" value="RJX69101.1"/>
    <property type="molecule type" value="Genomic_DNA"/>
</dbReference>
<dbReference type="PIRSF" id="PIRSF016184">
    <property type="entry name" value="PhzC_PhzF"/>
    <property type="match status" value="1"/>
</dbReference>
<dbReference type="NCBIfam" id="TIGR00654">
    <property type="entry name" value="PhzF_family"/>
    <property type="match status" value="1"/>
</dbReference>
<reference evidence="4 5" key="1">
    <citation type="submission" date="2018-09" db="EMBL/GenBank/DDBJ databases">
        <title>Altererythrobacter sp.Ery1 and Ery12, the genome sequencing of novel strains in genus Alterythrobacter.</title>
        <authorList>
            <person name="Cheng H."/>
            <person name="Wu Y.-H."/>
            <person name="Fang C."/>
            <person name="Xu X.-W."/>
        </authorList>
    </citation>
    <scope>NUCLEOTIDE SEQUENCE [LARGE SCALE GENOMIC DNA]</scope>
    <source>
        <strain evidence="4 5">Ery12</strain>
    </source>
</reference>
<sequence>MEAPEKAISGVSTSIVAAFANSADGGNPAGVCILPRPIPDTYMQAIATGLGQPETAFLFADGDRWIIRWFSPLKEVDLCGHATLAAAHVLWQSAAGLRGDTIAFRTNDGADITARRESDGMIWLEFAAIQGAHETVPAPLAECVGMEWIAASRFGGRWLLECASAAAVRAARPDFGALVAMGVRSLIVTAPSDMPGYHIVSRNFAPIVGVDEDQATGTAHVCLAPYWLPRLGGNLMCWQASRRGGAIATRHLGNRVAVGGFATTITPFAGSPMMAGACS</sequence>
<proteinExistence type="inferred from homology"/>
<organism evidence="4 5">
    <name type="scientific">Tsuneonella suprasediminis</name>
    <dbReference type="NCBI Taxonomy" id="2306996"/>
    <lineage>
        <taxon>Bacteria</taxon>
        <taxon>Pseudomonadati</taxon>
        <taxon>Pseudomonadota</taxon>
        <taxon>Alphaproteobacteria</taxon>
        <taxon>Sphingomonadales</taxon>
        <taxon>Erythrobacteraceae</taxon>
        <taxon>Tsuneonella</taxon>
    </lineage>
</organism>
<evidence type="ECO:0000256" key="3">
    <source>
        <dbReference type="PIRSR" id="PIRSR016184-1"/>
    </source>
</evidence>
<feature type="active site" evidence="3">
    <location>
        <position position="54"/>
    </location>
</feature>
<dbReference type="PANTHER" id="PTHR13774">
    <property type="entry name" value="PHENAZINE BIOSYNTHESIS PROTEIN"/>
    <property type="match status" value="1"/>
</dbReference>
<comment type="similarity">
    <text evidence="1">Belongs to the PhzF family.</text>
</comment>
<dbReference type="Pfam" id="PF02567">
    <property type="entry name" value="PhzC-PhzF"/>
    <property type="match status" value="1"/>
</dbReference>
<gene>
    <name evidence="4" type="ORF">D6858_04155</name>
</gene>
<evidence type="ECO:0000313" key="4">
    <source>
        <dbReference type="EMBL" id="RJX69101.1"/>
    </source>
</evidence>
<evidence type="ECO:0000256" key="2">
    <source>
        <dbReference type="ARBA" id="ARBA00023235"/>
    </source>
</evidence>
<dbReference type="Proteomes" id="UP000284322">
    <property type="component" value="Unassembled WGS sequence"/>
</dbReference>
<dbReference type="Gene3D" id="3.10.310.10">
    <property type="entry name" value="Diaminopimelate Epimerase, Chain A, domain 1"/>
    <property type="match status" value="2"/>
</dbReference>